<dbReference type="EC" id="4.1.3.30" evidence="1"/>
<dbReference type="PANTHER" id="PTHR42905">
    <property type="entry name" value="PHOSPHOENOLPYRUVATE CARBOXYLASE"/>
    <property type="match status" value="1"/>
</dbReference>
<keyword evidence="1" id="KW-0456">Lyase</keyword>
<dbReference type="Proteomes" id="UP000261257">
    <property type="component" value="Unassembled WGS sequence"/>
</dbReference>
<dbReference type="SUPFAM" id="SSF51621">
    <property type="entry name" value="Phosphoenolpyruvate/pyruvate domain"/>
    <property type="match status" value="1"/>
</dbReference>
<dbReference type="Proteomes" id="UP000095651">
    <property type="component" value="Unassembled WGS sequence"/>
</dbReference>
<reference evidence="2 4" key="2">
    <citation type="submission" date="2018-08" db="EMBL/GenBank/DDBJ databases">
        <title>A genome reference for cultivated species of the human gut microbiota.</title>
        <authorList>
            <person name="Zou Y."/>
            <person name="Xue W."/>
            <person name="Luo G."/>
        </authorList>
    </citation>
    <scope>NUCLEOTIDE SEQUENCE [LARGE SCALE GENOMIC DNA]</scope>
    <source>
        <strain evidence="2 4">TF05-11AC</strain>
    </source>
</reference>
<organism evidence="1 3">
    <name type="scientific">Hungatella hathewayi</name>
    <dbReference type="NCBI Taxonomy" id="154046"/>
    <lineage>
        <taxon>Bacteria</taxon>
        <taxon>Bacillati</taxon>
        <taxon>Bacillota</taxon>
        <taxon>Clostridia</taxon>
        <taxon>Lachnospirales</taxon>
        <taxon>Lachnospiraceae</taxon>
        <taxon>Hungatella</taxon>
    </lineage>
</organism>
<protein>
    <submittedName>
        <fullName evidence="2">Isocitrate lyase/phosphoenolpyruvate mutase family protein</fullName>
    </submittedName>
    <submittedName>
        <fullName evidence="1">Methylisocitrate lyase</fullName>
        <ecNumber evidence="1">4.1.3.30</ecNumber>
    </submittedName>
</protein>
<dbReference type="InterPro" id="IPR015813">
    <property type="entry name" value="Pyrv/PenolPyrv_kinase-like_dom"/>
</dbReference>
<dbReference type="AlphaFoldDB" id="A0A174LH94"/>
<dbReference type="Pfam" id="PF13714">
    <property type="entry name" value="PEP_mutase"/>
    <property type="match status" value="1"/>
</dbReference>
<proteinExistence type="predicted"/>
<reference evidence="1 3" key="1">
    <citation type="submission" date="2015-09" db="EMBL/GenBank/DDBJ databases">
        <authorList>
            <consortium name="Pathogen Informatics"/>
        </authorList>
    </citation>
    <scope>NUCLEOTIDE SEQUENCE [LARGE SCALE GENOMIC DNA]</scope>
    <source>
        <strain evidence="1 3">2789STDY5608850</strain>
    </source>
</reference>
<keyword evidence="2" id="KW-0670">Pyruvate</keyword>
<dbReference type="GO" id="GO:0046421">
    <property type="term" value="F:methylisocitrate lyase activity"/>
    <property type="evidence" value="ECO:0007669"/>
    <property type="project" value="UniProtKB-EC"/>
</dbReference>
<dbReference type="EMBL" id="QSSQ01000004">
    <property type="protein sequence ID" value="RGM06900.1"/>
    <property type="molecule type" value="Genomic_DNA"/>
</dbReference>
<sequence length="307" mass="33626">MSIPTLQSVLAQGQLIAPDTFDGISTRAAEHMGCKGALLSASALTHTVHGTPDEGTLSTSEMVWSLSRFVEDNCSIPLIVEVRSGFSDNLRIMPYDLERIVKAGAAAMLLDDRAFGCGSDSPEIILVSPEVFAQKVAIAVEAASNTDCMVLARSYAPDKADAIARCKAAQAAGAQMVGAVCMHTEAEAEEFAEAVSGSKLWSDLTVKGDKPEVTAERLMELGYGLVFITFMEKASWFGDMDFGTKNWANKNTVYADLHDFDGYLLDEEGKLRDYHYIFSYWKKWMPLEKKFEDLSELGKEAFQEVKA</sequence>
<evidence type="ECO:0000313" key="3">
    <source>
        <dbReference type="Proteomes" id="UP000095651"/>
    </source>
</evidence>
<accession>A0A174LH94</accession>
<evidence type="ECO:0000313" key="4">
    <source>
        <dbReference type="Proteomes" id="UP000261257"/>
    </source>
</evidence>
<dbReference type="PANTHER" id="PTHR42905:SF5">
    <property type="entry name" value="CARBOXYVINYL-CARBOXYPHOSPHONATE PHOSPHORYLMUTASE, CHLOROPLASTIC"/>
    <property type="match status" value="1"/>
</dbReference>
<evidence type="ECO:0000313" key="2">
    <source>
        <dbReference type="EMBL" id="RGM06900.1"/>
    </source>
</evidence>
<gene>
    <name evidence="1" type="primary">prpB_1</name>
    <name evidence="2" type="ORF">DXC39_07460</name>
    <name evidence="1" type="ORF">ERS852407_05294</name>
</gene>
<dbReference type="EMBL" id="CYZE01000021">
    <property type="protein sequence ID" value="CUP20849.1"/>
    <property type="molecule type" value="Genomic_DNA"/>
</dbReference>
<evidence type="ECO:0000313" key="1">
    <source>
        <dbReference type="EMBL" id="CUP20849.1"/>
    </source>
</evidence>
<name>A0A174LH94_9FIRM</name>
<dbReference type="Gene3D" id="3.20.20.60">
    <property type="entry name" value="Phosphoenolpyruvate-binding domains"/>
    <property type="match status" value="1"/>
</dbReference>
<dbReference type="RefSeq" id="WP_055659742.1">
    <property type="nucleotide sequence ID" value="NZ_CABIXC010000021.1"/>
</dbReference>
<dbReference type="InterPro" id="IPR040442">
    <property type="entry name" value="Pyrv_kinase-like_dom_sf"/>
</dbReference>